<dbReference type="OrthoDB" id="287354at2759"/>
<evidence type="ECO:0000313" key="2">
    <source>
        <dbReference type="Proteomes" id="UP000692954"/>
    </source>
</evidence>
<proteinExistence type="predicted"/>
<gene>
    <name evidence="1" type="ORF">PSON_ATCC_30995.1.T1480054</name>
</gene>
<comment type="caution">
    <text evidence="1">The sequence shown here is derived from an EMBL/GenBank/DDBJ whole genome shotgun (WGS) entry which is preliminary data.</text>
</comment>
<accession>A0A8S1R8N6</accession>
<sequence>MILDFDQEIISQRRNKLRILLNKPNQKQQFCQHQYQIIKQVLEPPKRIFSYSRSIRHFQEIMSKTGSISVNEKAKTLFIKQNKTINQKQRSDTIKDTNCKSIQTDELIMEEQGYKIDQTQRFIQESPYIRKRKFANNINLKDSKQLYKKRAIEQSISLTPQTGRNINQSQFQNEILQQKVELMLPLYDRSTHFLSKKKHLKIKLDKLDKLDAIFATATNRF</sequence>
<name>A0A8S1R8N6_9CILI</name>
<dbReference type="AlphaFoldDB" id="A0A8S1R8N6"/>
<organism evidence="1 2">
    <name type="scientific">Paramecium sonneborni</name>
    <dbReference type="NCBI Taxonomy" id="65129"/>
    <lineage>
        <taxon>Eukaryota</taxon>
        <taxon>Sar</taxon>
        <taxon>Alveolata</taxon>
        <taxon>Ciliophora</taxon>
        <taxon>Intramacronucleata</taxon>
        <taxon>Oligohymenophorea</taxon>
        <taxon>Peniculida</taxon>
        <taxon>Parameciidae</taxon>
        <taxon>Paramecium</taxon>
    </lineage>
</organism>
<reference evidence="1" key="1">
    <citation type="submission" date="2021-01" db="EMBL/GenBank/DDBJ databases">
        <authorList>
            <consortium name="Genoscope - CEA"/>
            <person name="William W."/>
        </authorList>
    </citation>
    <scope>NUCLEOTIDE SEQUENCE</scope>
</reference>
<evidence type="ECO:0000313" key="1">
    <source>
        <dbReference type="EMBL" id="CAD8123957.1"/>
    </source>
</evidence>
<keyword evidence="2" id="KW-1185">Reference proteome</keyword>
<dbReference type="Proteomes" id="UP000692954">
    <property type="component" value="Unassembled WGS sequence"/>
</dbReference>
<protein>
    <submittedName>
        <fullName evidence="1">Uncharacterized protein</fullName>
    </submittedName>
</protein>
<dbReference type="EMBL" id="CAJJDN010000148">
    <property type="protein sequence ID" value="CAD8123957.1"/>
    <property type="molecule type" value="Genomic_DNA"/>
</dbReference>